<proteinExistence type="predicted"/>
<dbReference type="OrthoDB" id="5919693at2759"/>
<dbReference type="Proteomes" id="UP000054995">
    <property type="component" value="Unassembled WGS sequence"/>
</dbReference>
<dbReference type="AlphaFoldDB" id="A0A0V1G6F1"/>
<reference evidence="1 2" key="1">
    <citation type="submission" date="2015-01" db="EMBL/GenBank/DDBJ databases">
        <title>Evolution of Trichinella species and genotypes.</title>
        <authorList>
            <person name="Korhonen P.K."/>
            <person name="Edoardo P."/>
            <person name="Giuseppe L.R."/>
            <person name="Gasser R.B."/>
        </authorList>
    </citation>
    <scope>NUCLEOTIDE SEQUENCE [LARGE SCALE GENOMIC DNA]</scope>
    <source>
        <strain evidence="1">ISS470</strain>
    </source>
</reference>
<gene>
    <name evidence="1" type="ORF">T4D_9936</name>
</gene>
<protein>
    <submittedName>
        <fullName evidence="1">Uncharacterized protein</fullName>
    </submittedName>
</protein>
<dbReference type="EMBL" id="JYDT01000001">
    <property type="protein sequence ID" value="KRY93791.1"/>
    <property type="molecule type" value="Genomic_DNA"/>
</dbReference>
<evidence type="ECO:0000313" key="2">
    <source>
        <dbReference type="Proteomes" id="UP000054995"/>
    </source>
</evidence>
<name>A0A0V1G6F1_TRIPS</name>
<accession>A0A0V1G6F1</accession>
<keyword evidence="2" id="KW-1185">Reference proteome</keyword>
<evidence type="ECO:0000313" key="1">
    <source>
        <dbReference type="EMBL" id="KRY93791.1"/>
    </source>
</evidence>
<sequence>MGQGHVDHLARVHQRWFRGQLPFQLLLPTTAQVAVQGIVVAKLVDQHPSFGFTDHVTATDHFTVAIQRHHPAQCLAQVNFVVGNFCLRKRQPAEHFRIFDHPLDHLHVLIFETLSIRIDAQRAIDLDFISNDNFGNQHDTLLFTKIECLLNVVEDAVDEKATSRSICTLQEERSAKMENFSRIQKC</sequence>
<comment type="caution">
    <text evidence="1">The sequence shown here is derived from an EMBL/GenBank/DDBJ whole genome shotgun (WGS) entry which is preliminary data.</text>
</comment>
<organism evidence="1 2">
    <name type="scientific">Trichinella pseudospiralis</name>
    <name type="common">Parasitic roundworm</name>
    <dbReference type="NCBI Taxonomy" id="6337"/>
    <lineage>
        <taxon>Eukaryota</taxon>
        <taxon>Metazoa</taxon>
        <taxon>Ecdysozoa</taxon>
        <taxon>Nematoda</taxon>
        <taxon>Enoplea</taxon>
        <taxon>Dorylaimia</taxon>
        <taxon>Trichinellida</taxon>
        <taxon>Trichinellidae</taxon>
        <taxon>Trichinella</taxon>
    </lineage>
</organism>